<feature type="non-terminal residue" evidence="5">
    <location>
        <position position="259"/>
    </location>
</feature>
<dbReference type="AlphaFoldDB" id="A0A836CC94"/>
<dbReference type="PROSITE" id="PS51764">
    <property type="entry name" value="GH26"/>
    <property type="match status" value="1"/>
</dbReference>
<comment type="caution">
    <text evidence="5">The sequence shown here is derived from an EMBL/GenBank/DDBJ whole genome shotgun (WGS) entry which is preliminary data.</text>
</comment>
<dbReference type="SUPFAM" id="SSF51445">
    <property type="entry name" value="(Trans)glycosidases"/>
    <property type="match status" value="1"/>
</dbReference>
<dbReference type="PANTHER" id="PTHR40079:SF4">
    <property type="entry name" value="GH26 DOMAIN-CONTAINING PROTEIN-RELATED"/>
    <property type="match status" value="1"/>
</dbReference>
<proteinExistence type="inferred from homology"/>
<dbReference type="Gene3D" id="3.20.20.80">
    <property type="entry name" value="Glycosidases"/>
    <property type="match status" value="1"/>
</dbReference>
<organism evidence="5 6">
    <name type="scientific">Tribonema minus</name>
    <dbReference type="NCBI Taxonomy" id="303371"/>
    <lineage>
        <taxon>Eukaryota</taxon>
        <taxon>Sar</taxon>
        <taxon>Stramenopiles</taxon>
        <taxon>Ochrophyta</taxon>
        <taxon>PX clade</taxon>
        <taxon>Xanthophyceae</taxon>
        <taxon>Tribonematales</taxon>
        <taxon>Tribonemataceae</taxon>
        <taxon>Tribonema</taxon>
    </lineage>
</organism>
<dbReference type="InterPro" id="IPR000805">
    <property type="entry name" value="Glyco_hydro_26"/>
</dbReference>
<feature type="non-terminal residue" evidence="5">
    <location>
        <position position="1"/>
    </location>
</feature>
<evidence type="ECO:0000256" key="3">
    <source>
        <dbReference type="ARBA" id="ARBA00023295"/>
    </source>
</evidence>
<dbReference type="GO" id="GO:0006080">
    <property type="term" value="P:substituted mannan metabolic process"/>
    <property type="evidence" value="ECO:0007669"/>
    <property type="project" value="InterPro"/>
</dbReference>
<sequence length="259" mass="29679">VKRTTYVGARFSGDETPFLMQQKWNVQFSVITVYRPIESVGYQYIRTDGKKLQLVTEMYKSIHEIANGCYDDAVRRLAKDIAKKGDTVWIRMLHEFNSNTYVWGLYPFSDESIRTFKKAWQRIVKIYREENAPVKFQLCFLGSNTHGDKTPFIAFNPGSSFVDQVGVDVYVNAGSKMVSLQERLDSGIYDALLQFGKPIFIGEVGVTPAIGDRAQWIKDAWKSLAVDFTRVIAVSFFLECKSVTRQWCLTNQEEINAFV</sequence>
<evidence type="ECO:0000313" key="5">
    <source>
        <dbReference type="EMBL" id="KAG5180282.1"/>
    </source>
</evidence>
<evidence type="ECO:0000313" key="6">
    <source>
        <dbReference type="Proteomes" id="UP000664859"/>
    </source>
</evidence>
<keyword evidence="3" id="KW-0326">Glycosidase</keyword>
<dbReference type="PANTHER" id="PTHR40079">
    <property type="entry name" value="MANNAN ENDO-1,4-BETA-MANNOSIDASE E-RELATED"/>
    <property type="match status" value="1"/>
</dbReference>
<reference evidence="5" key="1">
    <citation type="submission" date="2021-02" db="EMBL/GenBank/DDBJ databases">
        <title>First Annotated Genome of the Yellow-green Alga Tribonema minus.</title>
        <authorList>
            <person name="Mahan K.M."/>
        </authorList>
    </citation>
    <scope>NUCLEOTIDE SEQUENCE</scope>
    <source>
        <strain evidence="5">UTEX B ZZ1240</strain>
    </source>
</reference>
<dbReference type="Pfam" id="PF02156">
    <property type="entry name" value="Glyco_hydro_26"/>
    <property type="match status" value="1"/>
</dbReference>
<comment type="similarity">
    <text evidence="1">Belongs to the glycosyl hydrolase 26 family.</text>
</comment>
<dbReference type="InterPro" id="IPR022790">
    <property type="entry name" value="GH26_dom"/>
</dbReference>
<evidence type="ECO:0000256" key="1">
    <source>
        <dbReference type="ARBA" id="ARBA00007754"/>
    </source>
</evidence>
<keyword evidence="6" id="KW-1185">Reference proteome</keyword>
<dbReference type="EMBL" id="JAFCMP010000401">
    <property type="protein sequence ID" value="KAG5180282.1"/>
    <property type="molecule type" value="Genomic_DNA"/>
</dbReference>
<dbReference type="OrthoDB" id="428177at2759"/>
<name>A0A836CC94_9STRA</name>
<evidence type="ECO:0000256" key="2">
    <source>
        <dbReference type="ARBA" id="ARBA00022801"/>
    </source>
</evidence>
<dbReference type="GO" id="GO:0016985">
    <property type="term" value="F:mannan endo-1,4-beta-mannosidase activity"/>
    <property type="evidence" value="ECO:0007669"/>
    <property type="project" value="InterPro"/>
</dbReference>
<feature type="domain" description="GH26" evidence="4">
    <location>
        <begin position="1"/>
        <end position="259"/>
    </location>
</feature>
<gene>
    <name evidence="5" type="ORF">JKP88DRAFT_146552</name>
</gene>
<evidence type="ECO:0000259" key="4">
    <source>
        <dbReference type="PROSITE" id="PS51764"/>
    </source>
</evidence>
<dbReference type="InterPro" id="IPR017853">
    <property type="entry name" value="GH"/>
</dbReference>
<dbReference type="Proteomes" id="UP000664859">
    <property type="component" value="Unassembled WGS sequence"/>
</dbReference>
<accession>A0A836CC94</accession>
<keyword evidence="2 5" id="KW-0378">Hydrolase</keyword>
<protein>
    <submittedName>
        <fullName evidence="5">Glycoside hydrolase superfamily</fullName>
    </submittedName>
</protein>